<dbReference type="InterPro" id="IPR008828">
    <property type="entry name" value="Sin1/Avo1"/>
</dbReference>
<dbReference type="Pfam" id="PF16978">
    <property type="entry name" value="CRIM"/>
    <property type="match status" value="1"/>
</dbReference>
<protein>
    <submittedName>
        <fullName evidence="6">Sin1 middle CRIM domain-containing protein</fullName>
    </submittedName>
</protein>
<feature type="compositionally biased region" description="Basic and acidic residues" evidence="2">
    <location>
        <begin position="606"/>
        <end position="616"/>
    </location>
</feature>
<evidence type="ECO:0000256" key="2">
    <source>
        <dbReference type="SAM" id="MobiDB-lite"/>
    </source>
</evidence>
<feature type="domain" description="CRIM" evidence="3">
    <location>
        <begin position="46"/>
        <end position="158"/>
    </location>
</feature>
<feature type="domain" description="Target of rapamycin complex 2 subunit MAPKAP1-like Ras-binding" evidence="4">
    <location>
        <begin position="180"/>
        <end position="257"/>
    </location>
</feature>
<dbReference type="GO" id="GO:0038203">
    <property type="term" value="P:TORC2 signaling"/>
    <property type="evidence" value="ECO:0007669"/>
    <property type="project" value="TreeGrafter"/>
</dbReference>
<evidence type="ECO:0000259" key="3">
    <source>
        <dbReference type="Pfam" id="PF16978"/>
    </source>
</evidence>
<dbReference type="PANTHER" id="PTHR13335:SF1">
    <property type="entry name" value="TARGET OF RAPAMYCIN COMPLEX 2 SUBUNIT MAPKAP1"/>
    <property type="match status" value="1"/>
</dbReference>
<keyword evidence="5" id="KW-1185">Reference proteome</keyword>
<accession>A0A915NBP2</accession>
<dbReference type="AlphaFoldDB" id="A0A915NBP2"/>
<dbReference type="Pfam" id="PF25322">
    <property type="entry name" value="RBD_SIN1"/>
    <property type="match status" value="1"/>
</dbReference>
<proteinExistence type="inferred from homology"/>
<feature type="compositionally biased region" description="Low complexity" evidence="2">
    <location>
        <begin position="617"/>
        <end position="634"/>
    </location>
</feature>
<dbReference type="GO" id="GO:0005737">
    <property type="term" value="C:cytoplasm"/>
    <property type="evidence" value="ECO:0007669"/>
    <property type="project" value="TreeGrafter"/>
</dbReference>
<dbReference type="InterPro" id="IPR031567">
    <property type="entry name" value="CRIM_dom"/>
</dbReference>
<dbReference type="GO" id="GO:0005886">
    <property type="term" value="C:plasma membrane"/>
    <property type="evidence" value="ECO:0007669"/>
    <property type="project" value="TreeGrafter"/>
</dbReference>
<dbReference type="Proteomes" id="UP000887561">
    <property type="component" value="Unplaced"/>
</dbReference>
<dbReference type="GO" id="GO:0031932">
    <property type="term" value="C:TORC2 complex"/>
    <property type="evidence" value="ECO:0007669"/>
    <property type="project" value="InterPro"/>
</dbReference>
<dbReference type="WBParaSite" id="scaffold8701_cov221.g13282">
    <property type="protein sequence ID" value="scaffold8701_cov221.g13282"/>
    <property type="gene ID" value="scaffold8701_cov221.g13282"/>
</dbReference>
<evidence type="ECO:0000256" key="1">
    <source>
        <dbReference type="ARBA" id="ARBA00009407"/>
    </source>
</evidence>
<feature type="region of interest" description="Disordered" evidence="2">
    <location>
        <begin position="657"/>
        <end position="678"/>
    </location>
</feature>
<organism evidence="5 6">
    <name type="scientific">Meloidogyne javanica</name>
    <name type="common">Root-knot nematode worm</name>
    <dbReference type="NCBI Taxonomy" id="6303"/>
    <lineage>
        <taxon>Eukaryota</taxon>
        <taxon>Metazoa</taxon>
        <taxon>Ecdysozoa</taxon>
        <taxon>Nematoda</taxon>
        <taxon>Chromadorea</taxon>
        <taxon>Rhabditida</taxon>
        <taxon>Tylenchina</taxon>
        <taxon>Tylenchomorpha</taxon>
        <taxon>Tylenchoidea</taxon>
        <taxon>Meloidogynidae</taxon>
        <taxon>Meloidogyninae</taxon>
        <taxon>Meloidogyne</taxon>
        <taxon>Meloidogyne incognita group</taxon>
    </lineage>
</organism>
<dbReference type="PANTHER" id="PTHR13335">
    <property type="entry name" value="TARGET OF RAPAMYCIN COMPLEX 2 SUBUNIT MAPKAP1"/>
    <property type="match status" value="1"/>
</dbReference>
<evidence type="ECO:0000313" key="5">
    <source>
        <dbReference type="Proteomes" id="UP000887561"/>
    </source>
</evidence>
<reference evidence="6" key="1">
    <citation type="submission" date="2022-11" db="UniProtKB">
        <authorList>
            <consortium name="WormBaseParasite"/>
        </authorList>
    </citation>
    <scope>IDENTIFICATION</scope>
</reference>
<feature type="region of interest" description="Disordered" evidence="2">
    <location>
        <begin position="592"/>
        <end position="641"/>
    </location>
</feature>
<evidence type="ECO:0000313" key="6">
    <source>
        <dbReference type="WBParaSite" id="scaffold8701_cov221.g13282"/>
    </source>
</evidence>
<sequence length="1019" mass="117074">PTECTLNFEPKNPEELFDEQKPLSLTSRLISQAKLSEGAVDSSTCSLSFAEYAKFEAMECTFSSKKFNILFPAVYFGEKGHVLTIYILNTATIDDLIGLACHVYSRKSLNPPCESPSLYDLYLAEEDLSDFDTDLPPQDRRRRVADCGFPYLAIVKRSLVRRRSSQQSRKQTVRIYLVDGRCYTMDDVEGISLRQVFEYALSRKNEAEQTNSTEVNQIHEFFRDVEYQLEPIDYPGVALELDQSVSSAGTLDFLLIRKNSSRGDFDISLATRKPSDLLPLLHKQSKSMDFSRMLGVNDLQNTSVKEESKIFSTSINELVLQNPLQTFPLETSFSTCQNSSTDDLISNQLTAILHGGSILNEYSVNKINRFKPKTLLNLVIRENCLELIQRGKFRKADADRKIKRIPWKLVASVEVSPNSEKRVNGTIFLYLLLKIYEGSCWKILIIEAAAHEAWQIGLKLNEQLNLWPSQVHLLYNYSLAIKSNDVAYQQPSTYLSPAKESYYDGPNEHEANLLKCLKELGEVKKKSGEDYQYSSTKKPNYIKKEYISEEIDSYELDFPPNYEPAFQYEKLKISDIIYPLKYKKKNYYPERKNDYTTKTSYPKPETTYKEEEKPENNYENNNGYEENENNYNNKYPHENSQENYNNQKYEEKHSYEHYNNEHKSEENNYKEENQHKEEHLEDPFDHHLEQQPIIPAQPPPAQQIVQLPPNLAPLLPSNLFQGGMEEPILIPAQPQSPEPQQNQPEPIPEKQPESLPPNQEPPKEAPKPDTALQPKIPTKINSRLNTQPFIGTTDCRLKPVESCSSRATCEKTGKSIDCSIPPHKQSMIFDAASQNCRHIDSIPECTREIFCINKSPNWYLIGGNCTRISYSCGLDKNSCAIHYMHEPLPFIHCLETKIADGFKLEKASKQCYAKLHSLPHIYDQIMHCFNGVKGDKLQKLAAEQTFNIWPDKHEFVPWILINNASLSSQQFFMRQLPTLICQAYVGDGHIKQCEAFGSVNNNKLIEENNEDESEMDIFD</sequence>
<evidence type="ECO:0000259" key="4">
    <source>
        <dbReference type="Pfam" id="PF25322"/>
    </source>
</evidence>
<dbReference type="GO" id="GO:0005546">
    <property type="term" value="F:phosphatidylinositol-4,5-bisphosphate binding"/>
    <property type="evidence" value="ECO:0007669"/>
    <property type="project" value="TreeGrafter"/>
</dbReference>
<comment type="similarity">
    <text evidence="1">Belongs to the SIN1 family.</text>
</comment>
<dbReference type="InterPro" id="IPR057339">
    <property type="entry name" value="RBD_SIN1"/>
</dbReference>
<feature type="region of interest" description="Disordered" evidence="2">
    <location>
        <begin position="729"/>
        <end position="780"/>
    </location>
</feature>
<name>A0A915NBP2_MELJA</name>
<feature type="compositionally biased region" description="Low complexity" evidence="2">
    <location>
        <begin position="731"/>
        <end position="744"/>
    </location>
</feature>